<evidence type="ECO:0000256" key="1">
    <source>
        <dbReference type="SAM" id="Phobius"/>
    </source>
</evidence>
<evidence type="ECO:0000313" key="3">
    <source>
        <dbReference type="EMBL" id="NYD36307.1"/>
    </source>
</evidence>
<dbReference type="Gene3D" id="3.10.350.10">
    <property type="entry name" value="LysM domain"/>
    <property type="match status" value="1"/>
</dbReference>
<evidence type="ECO:0000313" key="4">
    <source>
        <dbReference type="Proteomes" id="UP000535890"/>
    </source>
</evidence>
<dbReference type="Pfam" id="PF01476">
    <property type="entry name" value="LysM"/>
    <property type="match status" value="1"/>
</dbReference>
<dbReference type="Proteomes" id="UP000535890">
    <property type="component" value="Unassembled WGS sequence"/>
</dbReference>
<keyword evidence="1" id="KW-1133">Transmembrane helix</keyword>
<evidence type="ECO:0000259" key="2">
    <source>
        <dbReference type="Pfam" id="PF01476"/>
    </source>
</evidence>
<sequence length="111" mass="11079">MDVIHVAPAPAVVLRRRRTVAAVVLAALLVGLLALVVRLGADVVGPAGPVAPVPAGTAVTVVAPGETLLDVAARVAPGSERSAVVERIRDANHLSSSLVTPGRPLVVPAAP</sequence>
<name>A0A7Y9J5M8_9PSEU</name>
<keyword evidence="4" id="KW-1185">Reference proteome</keyword>
<gene>
    <name evidence="3" type="ORF">BJ983_002409</name>
</gene>
<dbReference type="EMBL" id="JACCBN010000001">
    <property type="protein sequence ID" value="NYD36307.1"/>
    <property type="molecule type" value="Genomic_DNA"/>
</dbReference>
<reference evidence="3 4" key="1">
    <citation type="submission" date="2020-07" db="EMBL/GenBank/DDBJ databases">
        <title>Sequencing the genomes of 1000 actinobacteria strains.</title>
        <authorList>
            <person name="Klenk H.-P."/>
        </authorList>
    </citation>
    <scope>NUCLEOTIDE SEQUENCE [LARGE SCALE GENOMIC DNA]</scope>
    <source>
        <strain evidence="3 4">DSM 45772</strain>
    </source>
</reference>
<feature type="transmembrane region" description="Helical" evidence="1">
    <location>
        <begin position="20"/>
        <end position="41"/>
    </location>
</feature>
<dbReference type="AlphaFoldDB" id="A0A7Y9J5M8"/>
<keyword evidence="1" id="KW-0472">Membrane</keyword>
<dbReference type="InterPro" id="IPR036779">
    <property type="entry name" value="LysM_dom_sf"/>
</dbReference>
<organism evidence="3 4">
    <name type="scientific">Actinomycetospora corticicola</name>
    <dbReference type="NCBI Taxonomy" id="663602"/>
    <lineage>
        <taxon>Bacteria</taxon>
        <taxon>Bacillati</taxon>
        <taxon>Actinomycetota</taxon>
        <taxon>Actinomycetes</taxon>
        <taxon>Pseudonocardiales</taxon>
        <taxon>Pseudonocardiaceae</taxon>
        <taxon>Actinomycetospora</taxon>
    </lineage>
</organism>
<comment type="caution">
    <text evidence="3">The sequence shown here is derived from an EMBL/GenBank/DDBJ whole genome shotgun (WGS) entry which is preliminary data.</text>
</comment>
<dbReference type="InterPro" id="IPR018392">
    <property type="entry name" value="LysM"/>
</dbReference>
<protein>
    <recommendedName>
        <fullName evidence="2">LysM domain-containing protein</fullName>
    </recommendedName>
</protein>
<dbReference type="RefSeq" id="WP_179794002.1">
    <property type="nucleotide sequence ID" value="NZ_BAABHP010000007.1"/>
</dbReference>
<feature type="domain" description="LysM" evidence="2">
    <location>
        <begin position="61"/>
        <end position="108"/>
    </location>
</feature>
<accession>A0A7Y9J5M8</accession>
<proteinExistence type="predicted"/>
<keyword evidence="1" id="KW-0812">Transmembrane</keyword>